<evidence type="ECO:0000259" key="7">
    <source>
        <dbReference type="Pfam" id="PF04932"/>
    </source>
</evidence>
<feature type="transmembrane region" description="Helical" evidence="6">
    <location>
        <begin position="233"/>
        <end position="252"/>
    </location>
</feature>
<feature type="transmembrane region" description="Helical" evidence="6">
    <location>
        <begin position="449"/>
        <end position="469"/>
    </location>
</feature>
<evidence type="ECO:0000256" key="6">
    <source>
        <dbReference type="SAM" id="Phobius"/>
    </source>
</evidence>
<feature type="transmembrane region" description="Helical" evidence="6">
    <location>
        <begin position="210"/>
        <end position="227"/>
    </location>
</feature>
<dbReference type="AlphaFoldDB" id="A0A0G1HZG1"/>
<dbReference type="PROSITE" id="PS50293">
    <property type="entry name" value="TPR_REGION"/>
    <property type="match status" value="1"/>
</dbReference>
<comment type="subcellular location">
    <subcellularLocation>
        <location evidence="1">Membrane</location>
        <topology evidence="1">Multi-pass membrane protein</topology>
    </subcellularLocation>
</comment>
<dbReference type="InterPro" id="IPR011990">
    <property type="entry name" value="TPR-like_helical_dom_sf"/>
</dbReference>
<feature type="transmembrane region" description="Helical" evidence="6">
    <location>
        <begin position="145"/>
        <end position="164"/>
    </location>
</feature>
<accession>A0A0G1HZG1</accession>
<keyword evidence="5" id="KW-0802">TPR repeat</keyword>
<dbReference type="Proteomes" id="UP000034752">
    <property type="component" value="Unassembled WGS sequence"/>
</dbReference>
<dbReference type="PROSITE" id="PS50005">
    <property type="entry name" value="TPR"/>
    <property type="match status" value="1"/>
</dbReference>
<dbReference type="PANTHER" id="PTHR37422">
    <property type="entry name" value="TEICHURONIC ACID BIOSYNTHESIS PROTEIN TUAE"/>
    <property type="match status" value="1"/>
</dbReference>
<comment type="caution">
    <text evidence="8">The sequence shown here is derived from an EMBL/GenBank/DDBJ whole genome shotgun (WGS) entry which is preliminary data.</text>
</comment>
<evidence type="ECO:0000256" key="4">
    <source>
        <dbReference type="ARBA" id="ARBA00023136"/>
    </source>
</evidence>
<dbReference type="SMART" id="SM00028">
    <property type="entry name" value="TPR"/>
    <property type="match status" value="2"/>
</dbReference>
<dbReference type="InterPro" id="IPR019734">
    <property type="entry name" value="TPR_rpt"/>
</dbReference>
<feature type="transmembrane region" description="Helical" evidence="6">
    <location>
        <begin position="392"/>
        <end position="413"/>
    </location>
</feature>
<organism evidence="8 9">
    <name type="scientific">candidate division Kazan bacterium GW2011_GWA1_44_22</name>
    <dbReference type="NCBI Taxonomy" id="1620410"/>
    <lineage>
        <taxon>Bacteria</taxon>
        <taxon>Bacteria division Kazan-3B-28</taxon>
    </lineage>
</organism>
<feature type="transmembrane region" description="Helical" evidence="6">
    <location>
        <begin position="419"/>
        <end position="437"/>
    </location>
</feature>
<evidence type="ECO:0000313" key="8">
    <source>
        <dbReference type="EMBL" id="KKT52546.1"/>
    </source>
</evidence>
<dbReference type="PANTHER" id="PTHR37422:SF13">
    <property type="entry name" value="LIPOPOLYSACCHARIDE BIOSYNTHESIS PROTEIN PA4999-RELATED"/>
    <property type="match status" value="1"/>
</dbReference>
<feature type="transmembrane region" description="Helical" evidence="6">
    <location>
        <begin position="21"/>
        <end position="44"/>
    </location>
</feature>
<dbReference type="InterPro" id="IPR051533">
    <property type="entry name" value="WaaL-like"/>
</dbReference>
<feature type="transmembrane region" description="Helical" evidence="6">
    <location>
        <begin position="259"/>
        <end position="279"/>
    </location>
</feature>
<dbReference type="Gene3D" id="1.25.40.10">
    <property type="entry name" value="Tetratricopeptide repeat domain"/>
    <property type="match status" value="1"/>
</dbReference>
<name>A0A0G1HZG1_UNCK3</name>
<evidence type="ECO:0000256" key="2">
    <source>
        <dbReference type="ARBA" id="ARBA00022692"/>
    </source>
</evidence>
<dbReference type="Pfam" id="PF04932">
    <property type="entry name" value="Wzy_C"/>
    <property type="match status" value="1"/>
</dbReference>
<evidence type="ECO:0000256" key="3">
    <source>
        <dbReference type="ARBA" id="ARBA00022989"/>
    </source>
</evidence>
<feature type="repeat" description="TPR" evidence="5">
    <location>
        <begin position="592"/>
        <end position="625"/>
    </location>
</feature>
<feature type="transmembrane region" description="Helical" evidence="6">
    <location>
        <begin position="184"/>
        <end position="203"/>
    </location>
</feature>
<dbReference type="GO" id="GO:0016020">
    <property type="term" value="C:membrane"/>
    <property type="evidence" value="ECO:0007669"/>
    <property type="project" value="UniProtKB-SubCell"/>
</dbReference>
<protein>
    <recommendedName>
        <fullName evidence="7">O-antigen ligase-related domain-containing protein</fullName>
    </recommendedName>
</protein>
<feature type="transmembrane region" description="Helical" evidence="6">
    <location>
        <begin position="355"/>
        <end position="380"/>
    </location>
</feature>
<feature type="transmembrane region" description="Helical" evidence="6">
    <location>
        <begin position="50"/>
        <end position="70"/>
    </location>
</feature>
<dbReference type="InterPro" id="IPR007016">
    <property type="entry name" value="O-antigen_ligase-rel_domated"/>
</dbReference>
<gene>
    <name evidence="8" type="ORF">VE96_C0017G0002</name>
</gene>
<keyword evidence="4 6" id="KW-0472">Membrane</keyword>
<dbReference type="SUPFAM" id="SSF48452">
    <property type="entry name" value="TPR-like"/>
    <property type="match status" value="1"/>
</dbReference>
<feature type="transmembrane region" description="Helical" evidence="6">
    <location>
        <begin position="82"/>
        <end position="104"/>
    </location>
</feature>
<proteinExistence type="predicted"/>
<keyword evidence="2 6" id="KW-0812">Transmembrane</keyword>
<feature type="domain" description="O-antigen ligase-related" evidence="7">
    <location>
        <begin position="215"/>
        <end position="368"/>
    </location>
</feature>
<evidence type="ECO:0000256" key="1">
    <source>
        <dbReference type="ARBA" id="ARBA00004141"/>
    </source>
</evidence>
<evidence type="ECO:0000256" key="5">
    <source>
        <dbReference type="PROSITE-ProRule" id="PRU00339"/>
    </source>
</evidence>
<keyword evidence="3 6" id="KW-1133">Transmembrane helix</keyword>
<evidence type="ECO:0000313" key="9">
    <source>
        <dbReference type="Proteomes" id="UP000034752"/>
    </source>
</evidence>
<reference evidence="8 9" key="1">
    <citation type="journal article" date="2015" name="Nature">
        <title>rRNA introns, odd ribosomes, and small enigmatic genomes across a large radiation of phyla.</title>
        <authorList>
            <person name="Brown C.T."/>
            <person name="Hug L.A."/>
            <person name="Thomas B.C."/>
            <person name="Sharon I."/>
            <person name="Castelle C.J."/>
            <person name="Singh A."/>
            <person name="Wilkins M.J."/>
            <person name="Williams K.H."/>
            <person name="Banfield J.F."/>
        </authorList>
    </citation>
    <scope>NUCLEOTIDE SEQUENCE [LARGE SCALE GENOMIC DNA]</scope>
</reference>
<feature type="transmembrane region" description="Helical" evidence="6">
    <location>
        <begin position="116"/>
        <end position="133"/>
    </location>
</feature>
<sequence length="742" mass="83352">MKRRLAPVVFSLPLEKNLHRSLVWSLAIILAVVPVFAMEYWFIGVILQKAWLFYGLTTILIIGYLMLVYLHRRWLPQMTWTAKFWLVLIAIFSITTITSIQPAVSFWGEFSRMEGLVAWIYYTLFGLVAMGVLRSQSDWHTALKGVVAGGLLVDIYALAQRFGWFDTVFQLDPQRIESSLGNPVFLAGYLAVILPLVWLCGWLAKDYWRWLSFVIVVLSWGMLILTFTRGAWLAVLIGLGVSSLFYLFCLYNNHKWPRWRWISVSAVVVMIGLSLWLVMSANQTSRLFDIASLRLRLVNWRAAAAAIAERPILGWGLESFNIPLSKYYQPDPNLAGTAGFTEIHADRAHNGYLDLAVFGGMGALIAFLSILITAVVIFWWRWRQSDPTINGQALNFGFLITLVVFSAYIATAFHLITNILPVLLALAWFANVSPLTLSRSKNQPVRSRWQLPVYASGGVLAVVLLWLTVGQPASAVTLANRGIEALYAGKYDQAIISLERAIKQASQMNNPIRLHTAVLGNWAVSSKVAVPTAYHQFAVDNLDQYLQHRPQNQYAWLIKGAYHSQLSAVWPESVEIAGKSFDQAAQLAPYSAEPLFEWGNLYANLGKAELAAQKYRQALQLEPNNPLILFAIGMGELSQGDTAGSNATNRAIELGYCPPFNQVDQLAGNTSMPIQTISPLYKQIIVCGPSDQERVFAIVRLALLYKQAGDTDQAKVIARLINNYDVDFREINRFREDIGFDW</sequence>
<dbReference type="Pfam" id="PF13414">
    <property type="entry name" value="TPR_11"/>
    <property type="match status" value="1"/>
</dbReference>
<dbReference type="EMBL" id="LCIJ01000017">
    <property type="protein sequence ID" value="KKT52546.1"/>
    <property type="molecule type" value="Genomic_DNA"/>
</dbReference>